<dbReference type="AlphaFoldDB" id="A0ABD1XZK3"/>
<evidence type="ECO:0000313" key="3">
    <source>
        <dbReference type="Proteomes" id="UP001605036"/>
    </source>
</evidence>
<dbReference type="Proteomes" id="UP001605036">
    <property type="component" value="Unassembled WGS sequence"/>
</dbReference>
<evidence type="ECO:0000313" key="2">
    <source>
        <dbReference type="EMBL" id="KAL2619933.1"/>
    </source>
</evidence>
<sequence length="92" mass="10781">MFLKKKIFKKVKLGLLLVGHTHDQIDQMFNRFFIKLVHKKAFTLSALMEIPENAYLPSLIGKWLDDLLDFKKFTEDAESPALRNLNNITFNQ</sequence>
<dbReference type="EMBL" id="JBHFFA010000006">
    <property type="protein sequence ID" value="KAL2619933.1"/>
    <property type="molecule type" value="Genomic_DNA"/>
</dbReference>
<dbReference type="PANTHER" id="PTHR33153:SF3">
    <property type="entry name" value="TRAFFICKING PROTEIN PARTICLE COMPLEX SUBUNIT 11 DOMAIN-CONTAINING PROTEIN"/>
    <property type="match status" value="1"/>
</dbReference>
<protein>
    <recommendedName>
        <fullName evidence="1">DUF7869 domain-containing protein</fullName>
    </recommendedName>
</protein>
<dbReference type="PANTHER" id="PTHR33153">
    <property type="entry name" value="MYND-TYPE DOMAIN-CONTAINING PROTEIN"/>
    <property type="match status" value="1"/>
</dbReference>
<gene>
    <name evidence="2" type="ORF">R1flu_000138</name>
</gene>
<name>A0ABD1XZK3_9MARC</name>
<proteinExistence type="predicted"/>
<dbReference type="Pfam" id="PF25273">
    <property type="entry name" value="DUF7869"/>
    <property type="match status" value="1"/>
</dbReference>
<reference evidence="2 3" key="1">
    <citation type="submission" date="2024-09" db="EMBL/GenBank/DDBJ databases">
        <title>Chromosome-scale assembly of Riccia fluitans.</title>
        <authorList>
            <person name="Paukszto L."/>
            <person name="Sawicki J."/>
            <person name="Karawczyk K."/>
            <person name="Piernik-Szablinska J."/>
            <person name="Szczecinska M."/>
            <person name="Mazdziarz M."/>
        </authorList>
    </citation>
    <scope>NUCLEOTIDE SEQUENCE [LARGE SCALE GENOMIC DNA]</scope>
    <source>
        <strain evidence="2">Rf_01</strain>
        <tissue evidence="2">Aerial parts of the thallus</tissue>
    </source>
</reference>
<comment type="caution">
    <text evidence="2">The sequence shown here is derived from an EMBL/GenBank/DDBJ whole genome shotgun (WGS) entry which is preliminary data.</text>
</comment>
<feature type="domain" description="DUF7869" evidence="1">
    <location>
        <begin position="3"/>
        <end position="76"/>
    </location>
</feature>
<keyword evidence="3" id="KW-1185">Reference proteome</keyword>
<accession>A0ABD1XZK3</accession>
<organism evidence="2 3">
    <name type="scientific">Riccia fluitans</name>
    <dbReference type="NCBI Taxonomy" id="41844"/>
    <lineage>
        <taxon>Eukaryota</taxon>
        <taxon>Viridiplantae</taxon>
        <taxon>Streptophyta</taxon>
        <taxon>Embryophyta</taxon>
        <taxon>Marchantiophyta</taxon>
        <taxon>Marchantiopsida</taxon>
        <taxon>Marchantiidae</taxon>
        <taxon>Marchantiales</taxon>
        <taxon>Ricciaceae</taxon>
        <taxon>Riccia</taxon>
    </lineage>
</organism>
<evidence type="ECO:0000259" key="1">
    <source>
        <dbReference type="Pfam" id="PF25273"/>
    </source>
</evidence>
<dbReference type="InterPro" id="IPR057191">
    <property type="entry name" value="DUF7869"/>
</dbReference>